<keyword evidence="6" id="KW-0653">Protein transport</keyword>
<dbReference type="GO" id="GO:0006611">
    <property type="term" value="P:protein export from nucleus"/>
    <property type="evidence" value="ECO:0007669"/>
    <property type="project" value="TreeGrafter"/>
</dbReference>
<dbReference type="EMBL" id="OC317472">
    <property type="protein sequence ID" value="CAD7397105.1"/>
    <property type="molecule type" value="Genomic_DNA"/>
</dbReference>
<evidence type="ECO:0000256" key="2">
    <source>
        <dbReference type="ARBA" id="ARBA00004496"/>
    </source>
</evidence>
<dbReference type="GO" id="GO:0005643">
    <property type="term" value="C:nuclear pore"/>
    <property type="evidence" value="ECO:0007669"/>
    <property type="project" value="TreeGrafter"/>
</dbReference>
<gene>
    <name evidence="8" type="ORF">TCEB3V08_LOCUS3928</name>
</gene>
<dbReference type="PANTHER" id="PTHR12596:SF1">
    <property type="entry name" value="EXPORTIN-4"/>
    <property type="match status" value="1"/>
</dbReference>
<dbReference type="InterPro" id="IPR044189">
    <property type="entry name" value="XPO4/7-like"/>
</dbReference>
<evidence type="ECO:0000256" key="6">
    <source>
        <dbReference type="ARBA" id="ARBA00022927"/>
    </source>
</evidence>
<evidence type="ECO:0000256" key="3">
    <source>
        <dbReference type="ARBA" id="ARBA00009466"/>
    </source>
</evidence>
<dbReference type="GO" id="GO:0005049">
    <property type="term" value="F:nuclear export signal receptor activity"/>
    <property type="evidence" value="ECO:0007669"/>
    <property type="project" value="InterPro"/>
</dbReference>
<proteinExistence type="inferred from homology"/>
<evidence type="ECO:0000256" key="7">
    <source>
        <dbReference type="ARBA" id="ARBA00023242"/>
    </source>
</evidence>
<evidence type="ECO:0000256" key="5">
    <source>
        <dbReference type="ARBA" id="ARBA00022490"/>
    </source>
</evidence>
<dbReference type="PANTHER" id="PTHR12596">
    <property type="entry name" value="EXPORTIN 4,7-RELATED"/>
    <property type="match status" value="1"/>
</dbReference>
<keyword evidence="7" id="KW-0539">Nucleus</keyword>
<keyword evidence="5" id="KW-0963">Cytoplasm</keyword>
<protein>
    <submittedName>
        <fullName evidence="8">Uncharacterized protein</fullName>
    </submittedName>
</protein>
<dbReference type="AlphaFoldDB" id="A0A7R9GUY0"/>
<dbReference type="GO" id="GO:0005737">
    <property type="term" value="C:cytoplasm"/>
    <property type="evidence" value="ECO:0007669"/>
    <property type="project" value="UniProtKB-SubCell"/>
</dbReference>
<accession>A0A7R9GUY0</accession>
<comment type="subcellular location">
    <subcellularLocation>
        <location evidence="2">Cytoplasm</location>
    </subcellularLocation>
    <subcellularLocation>
        <location evidence="1">Nucleus</location>
    </subcellularLocation>
</comment>
<keyword evidence="4" id="KW-0813">Transport</keyword>
<organism evidence="8">
    <name type="scientific">Timema cristinae</name>
    <name type="common">Walking stick</name>
    <dbReference type="NCBI Taxonomy" id="61476"/>
    <lineage>
        <taxon>Eukaryota</taxon>
        <taxon>Metazoa</taxon>
        <taxon>Ecdysozoa</taxon>
        <taxon>Arthropoda</taxon>
        <taxon>Hexapoda</taxon>
        <taxon>Insecta</taxon>
        <taxon>Pterygota</taxon>
        <taxon>Neoptera</taxon>
        <taxon>Polyneoptera</taxon>
        <taxon>Phasmatodea</taxon>
        <taxon>Timematodea</taxon>
        <taxon>Timematoidea</taxon>
        <taxon>Timematidae</taxon>
        <taxon>Timema</taxon>
    </lineage>
</organism>
<evidence type="ECO:0000313" key="8">
    <source>
        <dbReference type="EMBL" id="CAD7397105.1"/>
    </source>
</evidence>
<reference evidence="8" key="1">
    <citation type="submission" date="2020-11" db="EMBL/GenBank/DDBJ databases">
        <authorList>
            <person name="Tran Van P."/>
        </authorList>
    </citation>
    <scope>NUCLEOTIDE SEQUENCE</scope>
</reference>
<evidence type="ECO:0000256" key="1">
    <source>
        <dbReference type="ARBA" id="ARBA00004123"/>
    </source>
</evidence>
<name>A0A7R9GUY0_TIMCR</name>
<evidence type="ECO:0000256" key="4">
    <source>
        <dbReference type="ARBA" id="ARBA00022448"/>
    </source>
</evidence>
<comment type="similarity">
    <text evidence="3">Belongs to the exportin family.</text>
</comment>
<sequence>MEEQWTGYAWLMGEVWRDRQEWKSRTGNKWLREKFVEINWNGRAVDWRYIHWRVRTTSELSHHTVTCLVQLASLSGHVIVNDKEIRIQYLTNYIKNFLHLVTSVNILDREALGISNIVRKMILFFPTSILICLPSELLQSFLEQLAKLTCQFAEGAAQEESVCADDCLYMEAFDHMLEAWISVLHNSQEFPKDFCKQSAMQIFNTYLKCHLSPPDGTRGQGRELDVEEIDDTEENDRTKFQDQLMTIGVVGRHVPGHSLTILCKLLEERTRRLYGQLQRLHSQAMNISDNSILDCLFEDIHWLVLIAGRPSLTEAKGADDDLAHDHQPSHSQPTGQTLFKLVGFGPDQSPVSHLHLTWFHLNLYQASQIPGYTTWG</sequence>